<protein>
    <recommendedName>
        <fullName evidence="1">Methyltransferase domain-containing protein</fullName>
    </recommendedName>
</protein>
<dbReference type="Proteomes" id="UP000036908">
    <property type="component" value="Unassembled WGS sequence"/>
</dbReference>
<organism evidence="2 3">
    <name type="scientific">Roseivirga seohaensis subsp. aquiponti</name>
    <dbReference type="NCBI Taxonomy" id="1566026"/>
    <lineage>
        <taxon>Bacteria</taxon>
        <taxon>Pseudomonadati</taxon>
        <taxon>Bacteroidota</taxon>
        <taxon>Cytophagia</taxon>
        <taxon>Cytophagales</taxon>
        <taxon>Roseivirgaceae</taxon>
        <taxon>Roseivirga</taxon>
    </lineage>
</organism>
<dbReference type="PATRIC" id="fig|1566026.4.peg.2488"/>
<proteinExistence type="predicted"/>
<dbReference type="EMBL" id="JSVA01000004">
    <property type="protein sequence ID" value="KOF04080.1"/>
    <property type="molecule type" value="Genomic_DNA"/>
</dbReference>
<keyword evidence="3" id="KW-1185">Reference proteome</keyword>
<dbReference type="SUPFAM" id="SSF53335">
    <property type="entry name" value="S-adenosyl-L-methionine-dependent methyltransferases"/>
    <property type="match status" value="1"/>
</dbReference>
<dbReference type="Gene3D" id="3.40.50.150">
    <property type="entry name" value="Vaccinia Virus protein VP39"/>
    <property type="match status" value="1"/>
</dbReference>
<dbReference type="CDD" id="cd02440">
    <property type="entry name" value="AdoMet_MTases"/>
    <property type="match status" value="1"/>
</dbReference>
<dbReference type="AlphaFoldDB" id="A0A0L8APD8"/>
<dbReference type="RefSeq" id="WP_053222312.1">
    <property type="nucleotide sequence ID" value="NZ_JSVA01000004.1"/>
</dbReference>
<evidence type="ECO:0000313" key="2">
    <source>
        <dbReference type="EMBL" id="KOF04080.1"/>
    </source>
</evidence>
<dbReference type="InterPro" id="IPR029063">
    <property type="entry name" value="SAM-dependent_MTases_sf"/>
</dbReference>
<feature type="domain" description="Methyltransferase" evidence="1">
    <location>
        <begin position="37"/>
        <end position="148"/>
    </location>
</feature>
<gene>
    <name evidence="2" type="ORF">OB69_03585</name>
</gene>
<comment type="caution">
    <text evidence="2">The sequence shown here is derived from an EMBL/GenBank/DDBJ whole genome shotgun (WGS) entry which is preliminary data.</text>
</comment>
<evidence type="ECO:0000259" key="1">
    <source>
        <dbReference type="Pfam" id="PF13847"/>
    </source>
</evidence>
<dbReference type="Pfam" id="PF13847">
    <property type="entry name" value="Methyltransf_31"/>
    <property type="match status" value="1"/>
</dbReference>
<reference evidence="3" key="1">
    <citation type="submission" date="2014-11" db="EMBL/GenBank/DDBJ databases">
        <title>Genome sequencing of Roseivirga sp. D-25.</title>
        <authorList>
            <person name="Selvaratnam C."/>
            <person name="Thevarajoo S."/>
            <person name="Goh K.M."/>
            <person name="Eee R."/>
            <person name="Chan K.-G."/>
            <person name="Chong C.S."/>
        </authorList>
    </citation>
    <scope>NUCLEOTIDE SEQUENCE [LARGE SCALE GENOMIC DNA]</scope>
    <source>
        <strain evidence="3">D-25</strain>
    </source>
</reference>
<dbReference type="InterPro" id="IPR025714">
    <property type="entry name" value="Methyltranfer_dom"/>
</dbReference>
<evidence type="ECO:0000313" key="3">
    <source>
        <dbReference type="Proteomes" id="UP000036908"/>
    </source>
</evidence>
<accession>A0A0L8APD8</accession>
<sequence length="208" mass="23821">MKNNFNLIAPVYDGLAKVVFGKKLKQIQTHFLPVIPENANVLIMGGGTGWIINELFNTGFKGKLTYVEASERMISLSKKNCEFSESVNFIHGEESALPADRQYDVIITNFFLDVFSEVRLDEVIVQLSKQLNNDGIWICSDFQNTDRFGHQLLLWFIFKFFKITANLESGSLMNFDHKFKKIGHSRSENFTLMNGLIFSSVYTSERLL</sequence>
<name>A0A0L8APD8_9BACT</name>